<dbReference type="RefSeq" id="WP_243427886.1">
    <property type="nucleotide sequence ID" value="NZ_JAFBEE010000008.1"/>
</dbReference>
<accession>A0ABS2NPW0</accession>
<comment type="subcellular location">
    <subcellularLocation>
        <location evidence="1">Cell membrane</location>
        <topology evidence="1">Multi-pass membrane protein</topology>
    </subcellularLocation>
</comment>
<evidence type="ECO:0000256" key="2">
    <source>
        <dbReference type="ARBA" id="ARBA00022448"/>
    </source>
</evidence>
<evidence type="ECO:0000313" key="9">
    <source>
        <dbReference type="Proteomes" id="UP001314796"/>
    </source>
</evidence>
<evidence type="ECO:0000256" key="7">
    <source>
        <dbReference type="SAM" id="Phobius"/>
    </source>
</evidence>
<feature type="transmembrane region" description="Helical" evidence="7">
    <location>
        <begin position="286"/>
        <end position="306"/>
    </location>
</feature>
<dbReference type="PANTHER" id="PTHR43549">
    <property type="entry name" value="MULTIDRUG RESISTANCE PROTEIN YPNP-RELATED"/>
    <property type="match status" value="1"/>
</dbReference>
<dbReference type="InterPro" id="IPR048279">
    <property type="entry name" value="MdtK-like"/>
</dbReference>
<sequence length="458" mass="49967">MDYGKKRQLILNGSMPKVILTLAAPIMLNNFVQTLYSLADTYWVSTTLGTTEVASIMLVFPVIFLTLSLGMGVNIAGTALISQYTGSDDKKSSSRIAGQMFCFSLILSVVLSIIGYFATPTIVRLMGGEGDVHKYASQYLSIMFWEMPFIFLFFVYNSIKQGQGDTVTPMKLNVSGVILNIILSPIFIVVFKLGVAGAAIATVFSRGLFALYAGYTLFAHKNGISLSVKDLRIEKEVLYKIIRIGLPATIGQSASAFGFIFLNAFVLAYGDDTMAAFGIGNRINSLVLMPVMGIGNALATIVGQNLGAEQKDRANLAFKSAMKLSTLFMITGSTIMFFLAETIVGVFIKDNPVVFAQSLEYLRLISASLPLMGFFQVFVGTFQGSGHTLYAMIMDMGRLWGLRIPLILLFGNLTTWGSSGVWYAMVLSNGLICCVGLVIYLMGNWQEKVIHKNILAEQ</sequence>
<evidence type="ECO:0000256" key="5">
    <source>
        <dbReference type="ARBA" id="ARBA00022989"/>
    </source>
</evidence>
<dbReference type="Pfam" id="PF01554">
    <property type="entry name" value="MatE"/>
    <property type="match status" value="2"/>
</dbReference>
<reference evidence="8 9" key="1">
    <citation type="submission" date="2021-01" db="EMBL/GenBank/DDBJ databases">
        <title>Genomic Encyclopedia of Type Strains, Phase IV (KMG-IV): sequencing the most valuable type-strain genomes for metagenomic binning, comparative biology and taxonomic classification.</title>
        <authorList>
            <person name="Goeker M."/>
        </authorList>
    </citation>
    <scope>NUCLEOTIDE SEQUENCE [LARGE SCALE GENOMIC DNA]</scope>
    <source>
        <strain evidence="8 9">DSM 25890</strain>
    </source>
</reference>
<keyword evidence="4 7" id="KW-0812">Transmembrane</keyword>
<name>A0ABS2NPW0_9FIRM</name>
<evidence type="ECO:0000313" key="8">
    <source>
        <dbReference type="EMBL" id="MBM7614984.1"/>
    </source>
</evidence>
<evidence type="ECO:0000256" key="3">
    <source>
        <dbReference type="ARBA" id="ARBA00022475"/>
    </source>
</evidence>
<evidence type="ECO:0000256" key="6">
    <source>
        <dbReference type="ARBA" id="ARBA00023136"/>
    </source>
</evidence>
<feature type="transmembrane region" description="Helical" evidence="7">
    <location>
        <begin position="197"/>
        <end position="220"/>
    </location>
</feature>
<keyword evidence="6 7" id="KW-0472">Membrane</keyword>
<evidence type="ECO:0000256" key="1">
    <source>
        <dbReference type="ARBA" id="ARBA00004651"/>
    </source>
</evidence>
<dbReference type="InterPro" id="IPR002528">
    <property type="entry name" value="MATE_fam"/>
</dbReference>
<feature type="transmembrane region" description="Helical" evidence="7">
    <location>
        <begin position="422"/>
        <end position="442"/>
    </location>
</feature>
<feature type="transmembrane region" description="Helical" evidence="7">
    <location>
        <begin position="20"/>
        <end position="38"/>
    </location>
</feature>
<feature type="transmembrane region" description="Helical" evidence="7">
    <location>
        <begin position="241"/>
        <end position="266"/>
    </location>
</feature>
<organism evidence="8 9">
    <name type="scientific">Alkaliphilus hydrothermalis</name>
    <dbReference type="NCBI Taxonomy" id="1482730"/>
    <lineage>
        <taxon>Bacteria</taxon>
        <taxon>Bacillati</taxon>
        <taxon>Bacillota</taxon>
        <taxon>Clostridia</taxon>
        <taxon>Peptostreptococcales</taxon>
        <taxon>Natronincolaceae</taxon>
        <taxon>Alkaliphilus</taxon>
    </lineage>
</organism>
<keyword evidence="2" id="KW-0813">Transport</keyword>
<dbReference type="Proteomes" id="UP001314796">
    <property type="component" value="Unassembled WGS sequence"/>
</dbReference>
<dbReference type="CDD" id="cd13142">
    <property type="entry name" value="MATE_like_12"/>
    <property type="match status" value="1"/>
</dbReference>
<feature type="transmembrane region" description="Helical" evidence="7">
    <location>
        <begin position="171"/>
        <end position="191"/>
    </location>
</feature>
<gene>
    <name evidence="8" type="ORF">JOC73_001546</name>
</gene>
<dbReference type="PANTHER" id="PTHR43549:SF2">
    <property type="entry name" value="MULTIDRUG RESISTANCE PROTEIN NORM-RELATED"/>
    <property type="match status" value="1"/>
</dbReference>
<feature type="transmembrane region" description="Helical" evidence="7">
    <location>
        <begin position="139"/>
        <end position="159"/>
    </location>
</feature>
<keyword evidence="3" id="KW-1003">Cell membrane</keyword>
<comment type="caution">
    <text evidence="8">The sequence shown here is derived from an EMBL/GenBank/DDBJ whole genome shotgun (WGS) entry which is preliminary data.</text>
</comment>
<feature type="transmembrane region" description="Helical" evidence="7">
    <location>
        <begin position="361"/>
        <end position="379"/>
    </location>
</feature>
<proteinExistence type="predicted"/>
<keyword evidence="9" id="KW-1185">Reference proteome</keyword>
<feature type="transmembrane region" description="Helical" evidence="7">
    <location>
        <begin position="327"/>
        <end position="349"/>
    </location>
</feature>
<dbReference type="EMBL" id="JAFBEE010000008">
    <property type="protein sequence ID" value="MBM7614984.1"/>
    <property type="molecule type" value="Genomic_DNA"/>
</dbReference>
<feature type="transmembrane region" description="Helical" evidence="7">
    <location>
        <begin position="58"/>
        <end position="81"/>
    </location>
</feature>
<dbReference type="NCBIfam" id="TIGR00797">
    <property type="entry name" value="matE"/>
    <property type="match status" value="1"/>
</dbReference>
<protein>
    <submittedName>
        <fullName evidence="8">MATE family efflux protein</fullName>
    </submittedName>
</protein>
<dbReference type="PIRSF" id="PIRSF006603">
    <property type="entry name" value="DinF"/>
    <property type="match status" value="1"/>
</dbReference>
<keyword evidence="5 7" id="KW-1133">Transmembrane helix</keyword>
<feature type="transmembrane region" description="Helical" evidence="7">
    <location>
        <begin position="400"/>
        <end position="416"/>
    </location>
</feature>
<evidence type="ECO:0000256" key="4">
    <source>
        <dbReference type="ARBA" id="ARBA00022692"/>
    </source>
</evidence>
<feature type="transmembrane region" description="Helical" evidence="7">
    <location>
        <begin position="101"/>
        <end position="119"/>
    </location>
</feature>
<dbReference type="InterPro" id="IPR052031">
    <property type="entry name" value="Membrane_Transporter-Flippase"/>
</dbReference>